<protein>
    <submittedName>
        <fullName evidence="2">Type VI secretion system-associated protein TagO</fullName>
    </submittedName>
</protein>
<sequence length="221" mass="24408">MYGRATGWGACLWAVVSLPAQALPVTQDCTSITSSLKRLECFDVAAGTPVRTLPLQAQPFVATVLPIVDLVQRNEARRTPGDFRFLISYWPEPQDEDEQRVVISAPALGAFAPRPYLVISCESTITRLQLVLDQPATINKIDLQLLKDQQSISRATWQVMDDAGLVVEFSRGLPAIAVLREMSGSKRLTLKSAHYAPIDGLVFDAEGLDALIEQERQACRW</sequence>
<evidence type="ECO:0000313" key="3">
    <source>
        <dbReference type="Proteomes" id="UP000317901"/>
    </source>
</evidence>
<gene>
    <name evidence="2" type="primary">tagO</name>
    <name evidence="2" type="ORF">FJD37_22055</name>
</gene>
<dbReference type="Pfam" id="PF11319">
    <property type="entry name" value="VasI"/>
    <property type="match status" value="1"/>
</dbReference>
<keyword evidence="1" id="KW-0732">Signal</keyword>
<dbReference type="InterPro" id="IPR017738">
    <property type="entry name" value="T6SS-assoc_VCA0118"/>
</dbReference>
<evidence type="ECO:0000256" key="1">
    <source>
        <dbReference type="SAM" id="SignalP"/>
    </source>
</evidence>
<dbReference type="AlphaFoldDB" id="A0A5C5PRZ8"/>
<reference evidence="2 3" key="1">
    <citation type="submission" date="2019-06" db="EMBL/GenBank/DDBJ databases">
        <title>Pseudomonas bimorpha sp. nov. isolated from bovine raw milk and skim milk concentrate.</title>
        <authorList>
            <person name="Hofmann K."/>
            <person name="Huptas C."/>
            <person name="Doll E."/>
            <person name="Scherer S."/>
            <person name="Wenning M."/>
        </authorList>
    </citation>
    <scope>NUCLEOTIDE SEQUENCE [LARGE SCALE GENOMIC DNA]</scope>
    <source>
        <strain evidence="2 3">DSM 108990</strain>
    </source>
</reference>
<dbReference type="OrthoDB" id="7831428at2"/>
<comment type="caution">
    <text evidence="2">The sequence shown here is derived from an EMBL/GenBank/DDBJ whole genome shotgun (WGS) entry which is preliminary data.</text>
</comment>
<accession>A0A5C5PRZ8</accession>
<dbReference type="NCBIfam" id="TIGR03360">
    <property type="entry name" value="VI_minor_1"/>
    <property type="match status" value="1"/>
</dbReference>
<dbReference type="Proteomes" id="UP000317901">
    <property type="component" value="Unassembled WGS sequence"/>
</dbReference>
<organism evidence="2 3">
    <name type="scientific">Pseudomonas saxonica</name>
    <dbReference type="NCBI Taxonomy" id="2600598"/>
    <lineage>
        <taxon>Bacteria</taxon>
        <taxon>Pseudomonadati</taxon>
        <taxon>Pseudomonadota</taxon>
        <taxon>Gammaproteobacteria</taxon>
        <taxon>Pseudomonadales</taxon>
        <taxon>Pseudomonadaceae</taxon>
        <taxon>Pseudomonas</taxon>
    </lineage>
</organism>
<name>A0A5C5PRZ8_9PSED</name>
<feature type="signal peptide" evidence="1">
    <location>
        <begin position="1"/>
        <end position="22"/>
    </location>
</feature>
<evidence type="ECO:0000313" key="2">
    <source>
        <dbReference type="EMBL" id="TWR81819.1"/>
    </source>
</evidence>
<proteinExistence type="predicted"/>
<dbReference type="EMBL" id="VFIP01000068">
    <property type="protein sequence ID" value="TWR81819.1"/>
    <property type="molecule type" value="Genomic_DNA"/>
</dbReference>
<feature type="chain" id="PRO_5023084603" evidence="1">
    <location>
        <begin position="23"/>
        <end position="221"/>
    </location>
</feature>